<feature type="transmembrane region" description="Helical" evidence="7">
    <location>
        <begin position="305"/>
        <end position="324"/>
    </location>
</feature>
<feature type="region of interest" description="Disordered" evidence="6">
    <location>
        <begin position="1"/>
        <end position="24"/>
    </location>
</feature>
<dbReference type="EMBL" id="GL883013">
    <property type="protein sequence ID" value="EGG20392.1"/>
    <property type="molecule type" value="Genomic_DNA"/>
</dbReference>
<comment type="subcellular location">
    <subcellularLocation>
        <location evidence="1">Membrane</location>
        <topology evidence="1">Multi-pass membrane protein</topology>
    </subcellularLocation>
</comment>
<keyword evidence="2" id="KW-0813">Transport</keyword>
<protein>
    <recommendedName>
        <fullName evidence="8">Major facilitator superfamily (MFS) profile domain-containing protein</fullName>
    </recommendedName>
</protein>
<feature type="transmembrane region" description="Helical" evidence="7">
    <location>
        <begin position="119"/>
        <end position="139"/>
    </location>
</feature>
<dbReference type="InterPro" id="IPR036259">
    <property type="entry name" value="MFS_trans_sf"/>
</dbReference>
<accession>F4PWM8</accession>
<dbReference type="SUPFAM" id="SSF103473">
    <property type="entry name" value="MFS general substrate transporter"/>
    <property type="match status" value="1"/>
</dbReference>
<dbReference type="Proteomes" id="UP000007797">
    <property type="component" value="Unassembled WGS sequence"/>
</dbReference>
<dbReference type="GeneID" id="14872266"/>
<dbReference type="GO" id="GO:0016020">
    <property type="term" value="C:membrane"/>
    <property type="evidence" value="ECO:0007669"/>
    <property type="project" value="UniProtKB-SubCell"/>
</dbReference>
<feature type="transmembrane region" description="Helical" evidence="7">
    <location>
        <begin position="489"/>
        <end position="508"/>
    </location>
</feature>
<dbReference type="InterPro" id="IPR020846">
    <property type="entry name" value="MFS_dom"/>
</dbReference>
<evidence type="ECO:0000256" key="1">
    <source>
        <dbReference type="ARBA" id="ARBA00004141"/>
    </source>
</evidence>
<gene>
    <name evidence="9" type="ORF">DFA_07516</name>
</gene>
<evidence type="ECO:0000256" key="2">
    <source>
        <dbReference type="ARBA" id="ARBA00022448"/>
    </source>
</evidence>
<evidence type="ECO:0000256" key="3">
    <source>
        <dbReference type="ARBA" id="ARBA00022692"/>
    </source>
</evidence>
<dbReference type="AlphaFoldDB" id="F4PWM8"/>
<evidence type="ECO:0000313" key="9">
    <source>
        <dbReference type="EMBL" id="EGG20392.1"/>
    </source>
</evidence>
<name>F4PWM8_CACFS</name>
<dbReference type="PROSITE" id="PS50850">
    <property type="entry name" value="MFS"/>
    <property type="match status" value="1"/>
</dbReference>
<organism evidence="9 10">
    <name type="scientific">Cavenderia fasciculata</name>
    <name type="common">Slime mold</name>
    <name type="synonym">Dictyostelium fasciculatum</name>
    <dbReference type="NCBI Taxonomy" id="261658"/>
    <lineage>
        <taxon>Eukaryota</taxon>
        <taxon>Amoebozoa</taxon>
        <taxon>Evosea</taxon>
        <taxon>Eumycetozoa</taxon>
        <taxon>Dictyostelia</taxon>
        <taxon>Acytosteliales</taxon>
        <taxon>Cavenderiaceae</taxon>
        <taxon>Cavenderia</taxon>
    </lineage>
</organism>
<dbReference type="OrthoDB" id="28755at2759"/>
<keyword evidence="4 7" id="KW-1133">Transmembrane helix</keyword>
<feature type="transmembrane region" description="Helical" evidence="7">
    <location>
        <begin position="194"/>
        <end position="212"/>
    </location>
</feature>
<dbReference type="GO" id="GO:0008506">
    <property type="term" value="F:sucrose:proton symporter activity"/>
    <property type="evidence" value="ECO:0007669"/>
    <property type="project" value="TreeGrafter"/>
</dbReference>
<feature type="transmembrane region" description="Helical" evidence="7">
    <location>
        <begin position="429"/>
        <end position="446"/>
    </location>
</feature>
<proteinExistence type="predicted"/>
<feature type="transmembrane region" description="Helical" evidence="7">
    <location>
        <begin position="520"/>
        <end position="541"/>
    </location>
</feature>
<feature type="transmembrane region" description="Helical" evidence="7">
    <location>
        <begin position="358"/>
        <end position="377"/>
    </location>
</feature>
<dbReference type="Gene3D" id="1.20.1250.20">
    <property type="entry name" value="MFS general substrate transporter like domains"/>
    <property type="match status" value="1"/>
</dbReference>
<feature type="transmembrane region" description="Helical" evidence="7">
    <location>
        <begin position="159"/>
        <end position="182"/>
    </location>
</feature>
<feature type="transmembrane region" description="Helical" evidence="7">
    <location>
        <begin position="232"/>
        <end position="250"/>
    </location>
</feature>
<dbReference type="RefSeq" id="XP_004367375.1">
    <property type="nucleotide sequence ID" value="XM_004367318.1"/>
</dbReference>
<feature type="transmembrane region" description="Helical" evidence="7">
    <location>
        <begin position="271"/>
        <end position="293"/>
    </location>
</feature>
<dbReference type="InterPro" id="IPR011701">
    <property type="entry name" value="MFS"/>
</dbReference>
<reference evidence="10" key="1">
    <citation type="journal article" date="2011" name="Genome Res.">
        <title>Phylogeny-wide analysis of social amoeba genomes highlights ancient origins for complex intercellular communication.</title>
        <authorList>
            <person name="Heidel A.J."/>
            <person name="Lawal H.M."/>
            <person name="Felder M."/>
            <person name="Schilde C."/>
            <person name="Helps N.R."/>
            <person name="Tunggal B."/>
            <person name="Rivero F."/>
            <person name="John U."/>
            <person name="Schleicher M."/>
            <person name="Eichinger L."/>
            <person name="Platzer M."/>
            <person name="Noegel A.A."/>
            <person name="Schaap P."/>
            <person name="Gloeckner G."/>
        </authorList>
    </citation>
    <scope>NUCLEOTIDE SEQUENCE [LARGE SCALE GENOMIC DNA]</scope>
    <source>
        <strain evidence="10">SH3</strain>
    </source>
</reference>
<evidence type="ECO:0000259" key="8">
    <source>
        <dbReference type="PROSITE" id="PS50850"/>
    </source>
</evidence>
<dbReference type="KEGG" id="dfa:DFA_07516"/>
<keyword evidence="3 7" id="KW-0812">Transmembrane</keyword>
<dbReference type="PANTHER" id="PTHR19432:SF26">
    <property type="entry name" value="MAJOR FACILITATOR SUPERFAMILY (MFS) PROFILE DOMAIN-CONTAINING PROTEIN"/>
    <property type="match status" value="1"/>
</dbReference>
<keyword evidence="5 7" id="KW-0472">Membrane</keyword>
<evidence type="ECO:0000256" key="5">
    <source>
        <dbReference type="ARBA" id="ARBA00023136"/>
    </source>
</evidence>
<feature type="transmembrane region" description="Helical" evidence="7">
    <location>
        <begin position="397"/>
        <end position="417"/>
    </location>
</feature>
<sequence length="566" mass="61885">MSRQKRNNNNRNNNNNNRRHLNINNIEDDETDYSDTAYLSTPGFSIGSNILDSPDLNDIVSIGGTHSPLLLSMGLKGNTNHNGASFEVDPQDDGKIIFLGETHTAEGYGNYKPTTNLGYIFWLFWVCFALAGVQFIYSIQFALGTPLFNQKFKMTPSTITIIQSTVGPIAGFLIQPIVGVYSDNSTSRFGRRRPYIFAGALASVVGMLAIAFSPDIGKALGDNISGLTPHDYRAGIAFAVIGFLIMNVAINMMQGPCRSLISDLLEPEKQHIGNSMVMGVMGFSSIIANIIGAQLSTYPNSYRNLFLIGTGFTAASVIPTLLVAKERPQSPSSVEKIKSPIQVFAKIGKAFVSMTKPMIIIFFVFFVSWFGFSPYMVSNTNFFGSNVASGDDYNQGLKLGFYATAAFSATQFLFSFFLPPLIKLLGVKLIYSLTQAVAGVALVLYAKFDYPSIPVAIVLTSVVGVNFATFNSIPYTLMLEHTPKNDAGLYMGVLNCAAVISQTISIYTSGLVEEWKHQNSAWAIAYGGLFSLAGVFLVWILPVDHKKQDELDIQSENKPLLRDDQI</sequence>
<evidence type="ECO:0000313" key="10">
    <source>
        <dbReference type="Proteomes" id="UP000007797"/>
    </source>
</evidence>
<feature type="transmembrane region" description="Helical" evidence="7">
    <location>
        <begin position="452"/>
        <end position="477"/>
    </location>
</feature>
<evidence type="ECO:0000256" key="7">
    <source>
        <dbReference type="SAM" id="Phobius"/>
    </source>
</evidence>
<feature type="domain" description="Major facilitator superfamily (MFS) profile" evidence="8">
    <location>
        <begin position="120"/>
        <end position="546"/>
    </location>
</feature>
<evidence type="ECO:0000256" key="6">
    <source>
        <dbReference type="SAM" id="MobiDB-lite"/>
    </source>
</evidence>
<evidence type="ECO:0000256" key="4">
    <source>
        <dbReference type="ARBA" id="ARBA00022989"/>
    </source>
</evidence>
<keyword evidence="10" id="KW-1185">Reference proteome</keyword>
<dbReference type="OMA" id="LSMPYAM"/>
<dbReference type="PANTHER" id="PTHR19432">
    <property type="entry name" value="SUGAR TRANSPORTER"/>
    <property type="match status" value="1"/>
</dbReference>
<dbReference type="Pfam" id="PF07690">
    <property type="entry name" value="MFS_1"/>
    <property type="match status" value="2"/>
</dbReference>